<evidence type="ECO:0000256" key="13">
    <source>
        <dbReference type="ARBA" id="ARBA00038890"/>
    </source>
</evidence>
<keyword evidence="11 19" id="KW-0472">Membrane</keyword>
<comment type="catalytic activity">
    <reaction evidence="16">
        <text>5,6-dihydrouridine(16) in tRNA + NAD(+) = uridine(16) in tRNA + NADH + H(+)</text>
        <dbReference type="Rhea" id="RHEA:53380"/>
        <dbReference type="Rhea" id="RHEA-COMP:13543"/>
        <dbReference type="Rhea" id="RHEA-COMP:13544"/>
        <dbReference type="ChEBI" id="CHEBI:15378"/>
        <dbReference type="ChEBI" id="CHEBI:57540"/>
        <dbReference type="ChEBI" id="CHEBI:57945"/>
        <dbReference type="ChEBI" id="CHEBI:65315"/>
        <dbReference type="ChEBI" id="CHEBI:74443"/>
        <dbReference type="EC" id="1.3.1.88"/>
    </reaction>
    <physiologicalReaction direction="right-to-left" evidence="16">
        <dbReference type="Rhea" id="RHEA:53382"/>
    </physiologicalReaction>
</comment>
<dbReference type="GO" id="GO:0017150">
    <property type="term" value="F:tRNA dihydrouridine synthase activity"/>
    <property type="evidence" value="ECO:0007669"/>
    <property type="project" value="InterPro"/>
</dbReference>
<protein>
    <recommendedName>
        <fullName evidence="13">tRNA-dihydrouridine(16/17) synthase [NAD(P)(+)]</fullName>
        <ecNumber evidence="13">1.3.1.88</ecNumber>
    </recommendedName>
</protein>
<evidence type="ECO:0000256" key="4">
    <source>
        <dbReference type="ARBA" id="ARBA00022643"/>
    </source>
</evidence>
<keyword evidence="7" id="KW-0521">NADP</keyword>
<evidence type="ECO:0000256" key="9">
    <source>
        <dbReference type="ARBA" id="ARBA00023002"/>
    </source>
</evidence>
<keyword evidence="5 19" id="KW-0812">Transmembrane</keyword>
<feature type="region of interest" description="Disordered" evidence="18">
    <location>
        <begin position="500"/>
        <end position="551"/>
    </location>
</feature>
<evidence type="ECO:0000256" key="6">
    <source>
        <dbReference type="ARBA" id="ARBA00022694"/>
    </source>
</evidence>
<dbReference type="GO" id="GO:0016020">
    <property type="term" value="C:membrane"/>
    <property type="evidence" value="ECO:0007669"/>
    <property type="project" value="UniProtKB-SubCell"/>
</dbReference>
<keyword evidence="23" id="KW-1185">Reference proteome</keyword>
<dbReference type="GO" id="GO:0050660">
    <property type="term" value="F:flavin adenine dinucleotide binding"/>
    <property type="evidence" value="ECO:0007669"/>
    <property type="project" value="InterPro"/>
</dbReference>
<evidence type="ECO:0000313" key="22">
    <source>
        <dbReference type="EMBL" id="VVC30574.1"/>
    </source>
</evidence>
<keyword evidence="8 19" id="KW-1133">Transmembrane helix</keyword>
<evidence type="ECO:0000256" key="17">
    <source>
        <dbReference type="ARBA" id="ARBA00049467"/>
    </source>
</evidence>
<dbReference type="InterPro" id="IPR018517">
    <property type="entry name" value="tRNA_hU_synthase_CS"/>
</dbReference>
<dbReference type="OrthoDB" id="272303at2759"/>
<feature type="transmembrane region" description="Helical" evidence="19">
    <location>
        <begin position="55"/>
        <end position="77"/>
    </location>
</feature>
<keyword evidence="10" id="KW-0520">NAD</keyword>
<dbReference type="Proteomes" id="UP000325440">
    <property type="component" value="Unassembled WGS sequence"/>
</dbReference>
<dbReference type="PROSITE" id="PS50216">
    <property type="entry name" value="DHHC"/>
    <property type="match status" value="1"/>
</dbReference>
<dbReference type="PROSITE" id="PS01136">
    <property type="entry name" value="UPF0034"/>
    <property type="match status" value="1"/>
</dbReference>
<dbReference type="Gene3D" id="3.20.20.70">
    <property type="entry name" value="Aldolase class I"/>
    <property type="match status" value="1"/>
</dbReference>
<dbReference type="EC" id="1.3.1.88" evidence="13"/>
<evidence type="ECO:0000259" key="20">
    <source>
        <dbReference type="Pfam" id="PF01207"/>
    </source>
</evidence>
<dbReference type="InterPro" id="IPR013785">
    <property type="entry name" value="Aldolase_TIM"/>
</dbReference>
<evidence type="ECO:0000256" key="15">
    <source>
        <dbReference type="ARBA" id="ARBA00047652"/>
    </source>
</evidence>
<dbReference type="GO" id="GO:0016409">
    <property type="term" value="F:palmitoyltransferase activity"/>
    <property type="evidence" value="ECO:0007669"/>
    <property type="project" value="InterPro"/>
</dbReference>
<feature type="domain" description="Palmitoyltransferase DHHC" evidence="21">
    <location>
        <begin position="109"/>
        <end position="261"/>
    </location>
</feature>
<keyword evidence="9" id="KW-0560">Oxidoreductase</keyword>
<evidence type="ECO:0000256" key="8">
    <source>
        <dbReference type="ARBA" id="ARBA00022989"/>
    </source>
</evidence>
<comment type="catalytic activity">
    <reaction evidence="17">
        <text>5,6-dihydrouridine(17) in tRNA + NADP(+) = uridine(17) in tRNA + NADPH + H(+)</text>
        <dbReference type="Rhea" id="RHEA:53368"/>
        <dbReference type="Rhea" id="RHEA-COMP:13541"/>
        <dbReference type="Rhea" id="RHEA-COMP:13542"/>
        <dbReference type="ChEBI" id="CHEBI:15378"/>
        <dbReference type="ChEBI" id="CHEBI:57783"/>
        <dbReference type="ChEBI" id="CHEBI:58349"/>
        <dbReference type="ChEBI" id="CHEBI:65315"/>
        <dbReference type="ChEBI" id="CHEBI:74443"/>
        <dbReference type="EC" id="1.3.1.88"/>
    </reaction>
    <physiologicalReaction direction="right-to-left" evidence="17">
        <dbReference type="Rhea" id="RHEA:53370"/>
    </physiologicalReaction>
</comment>
<comment type="similarity">
    <text evidence="12">Belongs to the Dus family. Dus1 subfamily.</text>
</comment>
<sequence length="1034" mass="116873">MTLCHSETRRKQRRTNGLQMPWHPQQVVGWLVLATFGACSFGILLPGLGPNLYPIALFVLGSLFFLHVVSHVAALLIDPADPQLRALHQDDGTKNVPELDKSKHAHVIENGKCHLCNIYTSGQRTKHCGSCNKCVEKFDHHCKWLNHCIGARNYVAFIVSVVSAVLACLFIVVLAAAELLLYNTDSTRVDRYLRTLSFNRTVQTNQLFSVNRMPVDRNMFVAIASVQCALALIAMVLLMHLCVFHVYISALGITTYEYIRNYRRYPEFDSRNGASSSLSNNLSIGSKKSSMLTRLYGSTCCYGNTASSVSRRKRPACGIHSNLNGTQQPVEHQNSDGGGGGIVAVETVESYSGRGGGGSVSGILQMKDLETRPDDRVQNVPKCRYCLEKNRVQGNAFFVLGKRKGFCCCFQKPEPVFERTTMMHHVKVPPSPFAVRRNRVIPAGGDQLSMVSDWKSFNSSPLSSLPALSQSAGHHPMQKITLKELGQVLAFVEQQPLRKHHRRVKGVGGGSAQIKHSKSSSNLSPIHESGLSNPSTPQLKNRYPQTRPCSWLTSSPHNTSKIKIMEPIKNIWDNLGKPKYVLAPMVEQSELAWRMLSRKHGVQLCFAPMLHSHNFVQDRKYRKEFFTTCPEDRPLVVQFCGNDPNILLQASKLVEDCCDVIDLNLGCPQAIAKRGFYGSFLQDEWKLVSNIVKTLHANLKVPVSCKIRIFEDLTKTIAYAKMLEEAGCEMLSVHGRTRDQKGRLTGIADWSQIKAVKENVKIPVLANGNILIHQDVQRCLDETLCEGVMSAEGHLHNPYIFDNQSPPVWEPGLEYLDFSEQYPCPLSNTRGHLFKLCYHLFSLPENESVREILAKGQNRDDFRNAVKQLKEKYLPYHSGQLPWNNNQTDYNLVFPPWLCQPLIRALPQSNVNGMENREEVNKSKTYEKENLKRSIEDCNDPLKLSKKKLKQLNKLKNKEIRCQRILEELCSECRNPKGLKCEYKLCKKCCRNKCYLEIGDCIGHRIYVKTKKNWSQHKEKEKDYSDQQISSEVS</sequence>
<evidence type="ECO:0000313" key="23">
    <source>
        <dbReference type="Proteomes" id="UP000325440"/>
    </source>
</evidence>
<evidence type="ECO:0000256" key="18">
    <source>
        <dbReference type="SAM" id="MobiDB-lite"/>
    </source>
</evidence>
<evidence type="ECO:0000256" key="16">
    <source>
        <dbReference type="ARBA" id="ARBA00048934"/>
    </source>
</evidence>
<keyword evidence="4" id="KW-0288">FMN</keyword>
<evidence type="ECO:0000256" key="3">
    <source>
        <dbReference type="ARBA" id="ARBA00022630"/>
    </source>
</evidence>
<dbReference type="CDD" id="cd02801">
    <property type="entry name" value="DUS_like_FMN"/>
    <property type="match status" value="1"/>
</dbReference>
<evidence type="ECO:0000256" key="5">
    <source>
        <dbReference type="ARBA" id="ARBA00022692"/>
    </source>
</evidence>
<evidence type="ECO:0000256" key="1">
    <source>
        <dbReference type="ARBA" id="ARBA00001917"/>
    </source>
</evidence>
<dbReference type="InterPro" id="IPR001594">
    <property type="entry name" value="Palmitoyltrfase_DHHC"/>
</dbReference>
<evidence type="ECO:0000256" key="7">
    <source>
        <dbReference type="ARBA" id="ARBA00022857"/>
    </source>
</evidence>
<feature type="compositionally biased region" description="Polar residues" evidence="18">
    <location>
        <begin position="519"/>
        <end position="551"/>
    </location>
</feature>
<dbReference type="PANTHER" id="PTHR11082">
    <property type="entry name" value="TRNA-DIHYDROURIDINE SYNTHASE"/>
    <property type="match status" value="1"/>
</dbReference>
<evidence type="ECO:0000256" key="19">
    <source>
        <dbReference type="SAM" id="Phobius"/>
    </source>
</evidence>
<evidence type="ECO:0000256" key="11">
    <source>
        <dbReference type="ARBA" id="ARBA00023136"/>
    </source>
</evidence>
<keyword evidence="6" id="KW-0819">tRNA processing</keyword>
<dbReference type="PANTHER" id="PTHR11082:SF5">
    <property type="entry name" value="TRNA-DIHYDROURIDINE(16_17) SYNTHASE [NAD(P)(+)]-LIKE"/>
    <property type="match status" value="1"/>
</dbReference>
<feature type="transmembrane region" description="Helical" evidence="19">
    <location>
        <begin position="220"/>
        <end position="248"/>
    </location>
</feature>
<evidence type="ECO:0000256" key="10">
    <source>
        <dbReference type="ARBA" id="ARBA00023027"/>
    </source>
</evidence>
<gene>
    <name evidence="22" type="ORF">CINCED_3A013238</name>
</gene>
<comment type="subcellular location">
    <subcellularLocation>
        <location evidence="2">Membrane</location>
        <topology evidence="2">Multi-pass membrane protein</topology>
    </subcellularLocation>
</comment>
<evidence type="ECO:0000256" key="12">
    <source>
        <dbReference type="ARBA" id="ARBA00038313"/>
    </source>
</evidence>
<proteinExistence type="inferred from homology"/>
<dbReference type="InterPro" id="IPR035587">
    <property type="entry name" value="DUS-like_FMN-bd"/>
</dbReference>
<feature type="domain" description="DUS-like FMN-binding" evidence="20">
    <location>
        <begin position="582"/>
        <end position="804"/>
    </location>
</feature>
<organism evidence="22 23">
    <name type="scientific">Cinara cedri</name>
    <dbReference type="NCBI Taxonomy" id="506608"/>
    <lineage>
        <taxon>Eukaryota</taxon>
        <taxon>Metazoa</taxon>
        <taxon>Ecdysozoa</taxon>
        <taxon>Arthropoda</taxon>
        <taxon>Hexapoda</taxon>
        <taxon>Insecta</taxon>
        <taxon>Pterygota</taxon>
        <taxon>Neoptera</taxon>
        <taxon>Paraneoptera</taxon>
        <taxon>Hemiptera</taxon>
        <taxon>Sternorrhyncha</taxon>
        <taxon>Aphidomorpha</taxon>
        <taxon>Aphidoidea</taxon>
        <taxon>Aphididae</taxon>
        <taxon>Lachninae</taxon>
        <taxon>Cinara</taxon>
    </lineage>
</organism>
<evidence type="ECO:0000256" key="14">
    <source>
        <dbReference type="ARBA" id="ARBA00047287"/>
    </source>
</evidence>
<dbReference type="Pfam" id="PF01207">
    <property type="entry name" value="Dus"/>
    <property type="match status" value="1"/>
</dbReference>
<feature type="transmembrane region" description="Helical" evidence="19">
    <location>
        <begin position="154"/>
        <end position="181"/>
    </location>
</feature>
<name>A0A5E4ME70_9HEMI</name>
<dbReference type="SUPFAM" id="SSF51395">
    <property type="entry name" value="FMN-linked oxidoreductases"/>
    <property type="match status" value="1"/>
</dbReference>
<reference evidence="22 23" key="1">
    <citation type="submission" date="2019-08" db="EMBL/GenBank/DDBJ databases">
        <authorList>
            <person name="Alioto T."/>
            <person name="Alioto T."/>
            <person name="Gomez Garrido J."/>
        </authorList>
    </citation>
    <scope>NUCLEOTIDE SEQUENCE [LARGE SCALE GENOMIC DNA]</scope>
</reference>
<dbReference type="AlphaFoldDB" id="A0A5E4ME70"/>
<comment type="catalytic activity">
    <reaction evidence="14">
        <text>5,6-dihydrouridine(17) in tRNA + NAD(+) = uridine(17) in tRNA + NADH + H(+)</text>
        <dbReference type="Rhea" id="RHEA:53372"/>
        <dbReference type="Rhea" id="RHEA-COMP:13541"/>
        <dbReference type="Rhea" id="RHEA-COMP:13542"/>
        <dbReference type="ChEBI" id="CHEBI:15378"/>
        <dbReference type="ChEBI" id="CHEBI:57540"/>
        <dbReference type="ChEBI" id="CHEBI:57945"/>
        <dbReference type="ChEBI" id="CHEBI:65315"/>
        <dbReference type="ChEBI" id="CHEBI:74443"/>
        <dbReference type="EC" id="1.3.1.88"/>
    </reaction>
    <physiologicalReaction direction="right-to-left" evidence="14">
        <dbReference type="Rhea" id="RHEA:53374"/>
    </physiologicalReaction>
</comment>
<evidence type="ECO:0000259" key="21">
    <source>
        <dbReference type="Pfam" id="PF01529"/>
    </source>
</evidence>
<dbReference type="EMBL" id="CABPRJ010000524">
    <property type="protein sequence ID" value="VVC30574.1"/>
    <property type="molecule type" value="Genomic_DNA"/>
</dbReference>
<keyword evidence="3" id="KW-0285">Flavoprotein</keyword>
<comment type="cofactor">
    <cofactor evidence="1">
        <name>FMN</name>
        <dbReference type="ChEBI" id="CHEBI:58210"/>
    </cofactor>
</comment>
<evidence type="ECO:0000256" key="2">
    <source>
        <dbReference type="ARBA" id="ARBA00004141"/>
    </source>
</evidence>
<comment type="catalytic activity">
    <reaction evidence="15">
        <text>5,6-dihydrouridine(16) in tRNA + NADP(+) = uridine(16) in tRNA + NADPH + H(+)</text>
        <dbReference type="Rhea" id="RHEA:53376"/>
        <dbReference type="Rhea" id="RHEA-COMP:13543"/>
        <dbReference type="Rhea" id="RHEA-COMP:13544"/>
        <dbReference type="ChEBI" id="CHEBI:15378"/>
        <dbReference type="ChEBI" id="CHEBI:57783"/>
        <dbReference type="ChEBI" id="CHEBI:58349"/>
        <dbReference type="ChEBI" id="CHEBI:65315"/>
        <dbReference type="ChEBI" id="CHEBI:74443"/>
        <dbReference type="EC" id="1.3.1.88"/>
    </reaction>
    <physiologicalReaction direction="right-to-left" evidence="15">
        <dbReference type="Rhea" id="RHEA:53378"/>
    </physiologicalReaction>
</comment>
<dbReference type="Pfam" id="PF01529">
    <property type="entry name" value="DHHC"/>
    <property type="match status" value="1"/>
</dbReference>
<feature type="transmembrane region" description="Helical" evidence="19">
    <location>
        <begin position="27"/>
        <end position="48"/>
    </location>
</feature>
<accession>A0A5E4ME70</accession>